<dbReference type="GO" id="GO:0009098">
    <property type="term" value="P:L-leucine biosynthetic process"/>
    <property type="evidence" value="ECO:0007669"/>
    <property type="project" value="TreeGrafter"/>
</dbReference>
<dbReference type="SUPFAM" id="SSF51569">
    <property type="entry name" value="Aldolase"/>
    <property type="match status" value="1"/>
</dbReference>
<comment type="caution">
    <text evidence="10">The sequence shown here is derived from an EMBL/GenBank/DDBJ whole genome shotgun (WGS) entry which is preliminary data.</text>
</comment>
<reference evidence="10 11" key="1">
    <citation type="submission" date="2018-05" db="EMBL/GenBank/DDBJ databases">
        <title>The Hungate 1000. A catalogue of reference genomes from the rumen microbiome.</title>
        <authorList>
            <person name="Kelly W."/>
        </authorList>
    </citation>
    <scope>NUCLEOTIDE SEQUENCE [LARGE SCALE GENOMIC DNA]</scope>
    <source>
        <strain evidence="10 11">NLAE-zl-C242</strain>
    </source>
</reference>
<comment type="catalytic activity">
    <reaction evidence="6">
        <text>(S)-4-hydroxy-2-oxohexanoate = propanal + pyruvate</text>
        <dbReference type="Rhea" id="RHEA:36003"/>
        <dbReference type="ChEBI" id="CHEBI:15361"/>
        <dbReference type="ChEBI" id="CHEBI:17153"/>
        <dbReference type="ChEBI" id="CHEBI:73142"/>
        <dbReference type="EC" id="4.1.3.43"/>
    </reaction>
    <physiologicalReaction direction="left-to-right" evidence="6">
        <dbReference type="Rhea" id="RHEA:36004"/>
    </physiologicalReaction>
</comment>
<dbReference type="EMBL" id="QGDL01000009">
    <property type="protein sequence ID" value="PWJ28142.1"/>
    <property type="molecule type" value="Genomic_DNA"/>
</dbReference>
<evidence type="ECO:0000256" key="4">
    <source>
        <dbReference type="ARBA" id="ARBA00023211"/>
    </source>
</evidence>
<dbReference type="NCBIfam" id="NF006049">
    <property type="entry name" value="PRK08195.1"/>
    <property type="match status" value="1"/>
</dbReference>
<accession>A0A2Y9BJP3</accession>
<comment type="catalytic activity">
    <reaction evidence="7">
        <text>(S)-4-hydroxy-2-oxopentanoate = acetaldehyde + pyruvate</text>
        <dbReference type="Rhea" id="RHEA:22624"/>
        <dbReference type="ChEBI" id="CHEBI:15343"/>
        <dbReference type="ChEBI" id="CHEBI:15361"/>
        <dbReference type="ChEBI" id="CHEBI:73143"/>
        <dbReference type="EC" id="4.1.3.39"/>
    </reaction>
</comment>
<feature type="binding site" evidence="7">
    <location>
        <position position="196"/>
    </location>
    <ligand>
        <name>Mn(2+)</name>
        <dbReference type="ChEBI" id="CHEBI:29035"/>
    </ligand>
</feature>
<keyword evidence="11" id="KW-1185">Reference proteome</keyword>
<dbReference type="Gene3D" id="3.20.20.70">
    <property type="entry name" value="Aldolase class I"/>
    <property type="match status" value="1"/>
</dbReference>
<feature type="binding site" evidence="7">
    <location>
        <position position="194"/>
    </location>
    <ligand>
        <name>Mn(2+)</name>
        <dbReference type="ChEBI" id="CHEBI:29035"/>
    </ligand>
</feature>
<proteinExistence type="inferred from homology"/>
<feature type="binding site" evidence="7">
    <location>
        <position position="285"/>
    </location>
    <ligand>
        <name>substrate</name>
    </ligand>
</feature>
<evidence type="ECO:0000256" key="1">
    <source>
        <dbReference type="ARBA" id="ARBA00008944"/>
    </source>
</evidence>
<dbReference type="InterPro" id="IPR012425">
    <property type="entry name" value="DmpG_comm"/>
</dbReference>
<dbReference type="InterPro" id="IPR035685">
    <property type="entry name" value="DRE_TIM_HOA"/>
</dbReference>
<feature type="active site" description="Proton acceptor" evidence="7">
    <location>
        <position position="17"/>
    </location>
</feature>
<dbReference type="GO" id="GO:0008701">
    <property type="term" value="F:4-hydroxy-2-oxovalerate aldolase activity"/>
    <property type="evidence" value="ECO:0007669"/>
    <property type="project" value="UniProtKB-UniRule"/>
</dbReference>
<protein>
    <recommendedName>
        <fullName evidence="7 8">4-hydroxy-2-oxovalerate aldolase</fullName>
        <shortName evidence="7">HOA</shortName>
        <ecNumber evidence="7 8">4.1.3.39</ecNumber>
    </recommendedName>
    <alternativeName>
        <fullName evidence="7">4-hydroxy-2-keto-pentanoic acid aldolase</fullName>
    </alternativeName>
    <alternativeName>
        <fullName evidence="7">4-hydroxy-2-oxopentanoate aldolase</fullName>
    </alternativeName>
</protein>
<dbReference type="NCBIfam" id="TIGR03217">
    <property type="entry name" value="4OH_2_O_val_ald"/>
    <property type="match status" value="1"/>
</dbReference>
<keyword evidence="5 7" id="KW-0456">Lyase</keyword>
<dbReference type="Pfam" id="PF07836">
    <property type="entry name" value="DmpG_comm"/>
    <property type="match status" value="1"/>
</dbReference>
<evidence type="ECO:0000256" key="5">
    <source>
        <dbReference type="ARBA" id="ARBA00023239"/>
    </source>
</evidence>
<feature type="binding site" evidence="7">
    <location>
        <position position="194"/>
    </location>
    <ligand>
        <name>substrate</name>
    </ligand>
</feature>
<dbReference type="EC" id="4.1.3.39" evidence="7 8"/>
<evidence type="ECO:0000256" key="6">
    <source>
        <dbReference type="ARBA" id="ARBA00023518"/>
    </source>
</evidence>
<organism evidence="10 11">
    <name type="scientific">Faecalicatena orotica</name>
    <dbReference type="NCBI Taxonomy" id="1544"/>
    <lineage>
        <taxon>Bacteria</taxon>
        <taxon>Bacillati</taxon>
        <taxon>Bacillota</taxon>
        <taxon>Clostridia</taxon>
        <taxon>Lachnospirales</taxon>
        <taxon>Lachnospiraceae</taxon>
        <taxon>Faecalicatena</taxon>
    </lineage>
</organism>
<evidence type="ECO:0000256" key="8">
    <source>
        <dbReference type="NCBIfam" id="TIGR03217"/>
    </source>
</evidence>
<dbReference type="Proteomes" id="UP000245845">
    <property type="component" value="Unassembled WGS sequence"/>
</dbReference>
<dbReference type="InterPro" id="IPR013785">
    <property type="entry name" value="Aldolase_TIM"/>
</dbReference>
<dbReference type="GO" id="GO:0030145">
    <property type="term" value="F:manganese ion binding"/>
    <property type="evidence" value="ECO:0007669"/>
    <property type="project" value="UniProtKB-UniRule"/>
</dbReference>
<dbReference type="CDD" id="cd07943">
    <property type="entry name" value="DRE_TIM_HOA"/>
    <property type="match status" value="1"/>
</dbReference>
<keyword evidence="2 7" id="KW-0479">Metal-binding</keyword>
<feature type="domain" description="Pyruvate carboxyltransferase" evidence="9">
    <location>
        <begin position="5"/>
        <end position="255"/>
    </location>
</feature>
<comment type="similarity">
    <text evidence="1 7">Belongs to the 4-hydroxy-2-oxovalerate aldolase family.</text>
</comment>
<evidence type="ECO:0000256" key="3">
    <source>
        <dbReference type="ARBA" id="ARBA00022797"/>
    </source>
</evidence>
<dbReference type="GO" id="GO:0003852">
    <property type="term" value="F:2-isopropylmalate synthase activity"/>
    <property type="evidence" value="ECO:0007669"/>
    <property type="project" value="TreeGrafter"/>
</dbReference>
<dbReference type="Gene3D" id="1.10.8.60">
    <property type="match status" value="1"/>
</dbReference>
<feature type="binding site" evidence="7">
    <location>
        <begin position="13"/>
        <end position="14"/>
    </location>
    <ligand>
        <name>substrate</name>
    </ligand>
</feature>
<dbReference type="HAMAP" id="MF_01656">
    <property type="entry name" value="HOA"/>
    <property type="match status" value="1"/>
</dbReference>
<feature type="site" description="Transition state stabilizer" evidence="7">
    <location>
        <position position="13"/>
    </location>
</feature>
<dbReference type="PANTHER" id="PTHR10277:SF9">
    <property type="entry name" value="2-ISOPROPYLMALATE SYNTHASE 1, CHLOROPLASTIC-RELATED"/>
    <property type="match status" value="1"/>
</dbReference>
<evidence type="ECO:0000259" key="9">
    <source>
        <dbReference type="PROSITE" id="PS50991"/>
    </source>
</evidence>
<name>A0A2Y9BJP3_9FIRM</name>
<dbReference type="Pfam" id="PF00682">
    <property type="entry name" value="HMGL-like"/>
    <property type="match status" value="1"/>
</dbReference>
<dbReference type="InterPro" id="IPR050073">
    <property type="entry name" value="2-IPM_HCS-like"/>
</dbReference>
<feature type="binding site" evidence="7">
    <location>
        <position position="167"/>
    </location>
    <ligand>
        <name>substrate</name>
    </ligand>
</feature>
<dbReference type="InterPro" id="IPR000891">
    <property type="entry name" value="PYR_CT"/>
</dbReference>
<dbReference type="InterPro" id="IPR017629">
    <property type="entry name" value="4OH_2_O-val_aldolase"/>
</dbReference>
<evidence type="ECO:0000256" key="7">
    <source>
        <dbReference type="HAMAP-Rule" id="MF_01656"/>
    </source>
</evidence>
<dbReference type="PANTHER" id="PTHR10277">
    <property type="entry name" value="HOMOCITRATE SYNTHASE-RELATED"/>
    <property type="match status" value="1"/>
</dbReference>
<keyword evidence="3 7" id="KW-0058">Aromatic hydrocarbons catabolism</keyword>
<gene>
    <name evidence="10" type="ORF">A8806_10919</name>
</gene>
<dbReference type="OrthoDB" id="9804858at2"/>
<dbReference type="AlphaFoldDB" id="A0A2Y9BJP3"/>
<evidence type="ECO:0000256" key="2">
    <source>
        <dbReference type="ARBA" id="ARBA00022723"/>
    </source>
</evidence>
<dbReference type="PROSITE" id="PS50991">
    <property type="entry name" value="PYR_CT"/>
    <property type="match status" value="1"/>
</dbReference>
<evidence type="ECO:0000313" key="11">
    <source>
        <dbReference type="Proteomes" id="UP000245845"/>
    </source>
</evidence>
<keyword evidence="4 7" id="KW-0464">Manganese</keyword>
<sequence length="338" mass="36389">MKSRIHFIDTTMRDGSHAMSHSFTKEQVSLIAQGLDDAGADIIEVSHGDGIAGSSINYGFSKTRDIELIEAASKVVKRAKLGALLIPGIGTISDLQEAYDHGVRAVRIATHVTESDVSLQHIKAAKDRGMFTAGFLMMVHMAEPEKILEQARIFEDAGVDYVNLADSAGHLLPDDVRRRVSLLSEKLSIPVGFHAHNNLGLAVANSLAAAEEGASYIDGTLRGLGAGAGNCQIEVLSAVLERMECATGIDLDKILKVAEEAVEPIMPRAQVIDTASLMLGYAGVYSSFLLHARRAAEKFDLNIKDILVELGRRGMVGGQEDMIVDVAYQLSRSQHKAD</sequence>
<evidence type="ECO:0000313" key="10">
    <source>
        <dbReference type="EMBL" id="PWJ28142.1"/>
    </source>
</evidence>
<dbReference type="SUPFAM" id="SSF89000">
    <property type="entry name" value="post-HMGL domain-like"/>
    <property type="match status" value="1"/>
</dbReference>
<feature type="binding site" evidence="7">
    <location>
        <position position="14"/>
    </location>
    <ligand>
        <name>Mn(2+)</name>
        <dbReference type="ChEBI" id="CHEBI:29035"/>
    </ligand>
</feature>
<dbReference type="RefSeq" id="WP_109731959.1">
    <property type="nucleotide sequence ID" value="NZ_BAAACK010000009.1"/>
</dbReference>